<dbReference type="GO" id="GO:0008855">
    <property type="term" value="F:exodeoxyribonuclease VII activity"/>
    <property type="evidence" value="ECO:0007669"/>
    <property type="project" value="UniProtKB-UniRule"/>
</dbReference>
<gene>
    <name evidence="6 7" type="primary">xseB</name>
    <name evidence="7" type="ORF">O1U_0666</name>
</gene>
<reference evidence="7 8" key="1">
    <citation type="journal article" date="2014" name="Environ. Microbiol.">
        <title>Genomic signatures of obligate host dependence in the luminous bacterial symbiont of a vertebrate.</title>
        <authorList>
            <person name="Hendry T.A."/>
            <person name="de Wet J.R."/>
            <person name="Dunlap P.V."/>
        </authorList>
    </citation>
    <scope>NUCLEOTIDE SEQUENCE [LARGE SCALE GENOMIC DNA]</scope>
    <source>
        <strain evidence="7 8">Akat1</strain>
    </source>
</reference>
<organism evidence="7 8">
    <name type="scientific">Candidatus Photodesmus katoptron Akat1</name>
    <dbReference type="NCBI Taxonomy" id="1236703"/>
    <lineage>
        <taxon>Bacteria</taxon>
        <taxon>Pseudomonadati</taxon>
        <taxon>Pseudomonadota</taxon>
        <taxon>Gammaproteobacteria</taxon>
        <taxon>Vibrionales</taxon>
        <taxon>Vibrionaceae</taxon>
        <taxon>Candidatus Photodesmus</taxon>
    </lineage>
</organism>
<name>S3DZK8_9GAMM</name>
<dbReference type="RefSeq" id="WP_016503998.1">
    <property type="nucleotide sequence ID" value="NZ_AMSD01000002.1"/>
</dbReference>
<dbReference type="InterPro" id="IPR037004">
    <property type="entry name" value="Exonuc_VII_ssu_sf"/>
</dbReference>
<dbReference type="PANTHER" id="PTHR34137">
    <property type="entry name" value="EXODEOXYRIBONUCLEASE 7 SMALL SUBUNIT"/>
    <property type="match status" value="1"/>
</dbReference>
<evidence type="ECO:0000256" key="5">
    <source>
        <dbReference type="ARBA" id="ARBA00022839"/>
    </source>
</evidence>
<comment type="catalytic activity">
    <reaction evidence="6">
        <text>Exonucleolytic cleavage in either 5'- to 3'- or 3'- to 5'-direction to yield nucleoside 5'-phosphates.</text>
        <dbReference type="EC" id="3.1.11.6"/>
    </reaction>
</comment>
<dbReference type="NCBIfam" id="TIGR01280">
    <property type="entry name" value="xseB"/>
    <property type="match status" value="1"/>
</dbReference>
<evidence type="ECO:0000256" key="2">
    <source>
        <dbReference type="ARBA" id="ARBA00022490"/>
    </source>
</evidence>
<dbReference type="STRING" id="28176.CF66_0109"/>
<accession>S3DZK8</accession>
<dbReference type="Proteomes" id="UP000053688">
    <property type="component" value="Unassembled WGS sequence"/>
</dbReference>
<keyword evidence="4 6" id="KW-0378">Hydrolase</keyword>
<comment type="caution">
    <text evidence="7">The sequence shown here is derived from an EMBL/GenBank/DDBJ whole genome shotgun (WGS) entry which is preliminary data.</text>
</comment>
<keyword evidence="5 6" id="KW-0269">Exonuclease</keyword>
<comment type="subcellular location">
    <subcellularLocation>
        <location evidence="6">Cytoplasm</location>
    </subcellularLocation>
</comment>
<evidence type="ECO:0000256" key="6">
    <source>
        <dbReference type="HAMAP-Rule" id="MF_00337"/>
    </source>
</evidence>
<protein>
    <recommendedName>
        <fullName evidence="6">Exodeoxyribonuclease 7 small subunit</fullName>
        <ecNumber evidence="6">3.1.11.6</ecNumber>
    </recommendedName>
    <alternativeName>
        <fullName evidence="6">Exodeoxyribonuclease VII small subunit</fullName>
        <shortName evidence="6">Exonuclease VII small subunit</shortName>
    </alternativeName>
</protein>
<evidence type="ECO:0000256" key="3">
    <source>
        <dbReference type="ARBA" id="ARBA00022722"/>
    </source>
</evidence>
<dbReference type="eggNOG" id="COG1722">
    <property type="taxonomic scope" value="Bacteria"/>
</dbReference>
<dbReference type="GO" id="GO:0006308">
    <property type="term" value="P:DNA catabolic process"/>
    <property type="evidence" value="ECO:0007669"/>
    <property type="project" value="UniProtKB-UniRule"/>
</dbReference>
<keyword evidence="2 6" id="KW-0963">Cytoplasm</keyword>
<dbReference type="Pfam" id="PF02609">
    <property type="entry name" value="Exonuc_VII_S"/>
    <property type="match status" value="1"/>
</dbReference>
<evidence type="ECO:0000313" key="8">
    <source>
        <dbReference type="Proteomes" id="UP000053688"/>
    </source>
</evidence>
<keyword evidence="3 6" id="KW-0540">Nuclease</keyword>
<dbReference type="InterPro" id="IPR003761">
    <property type="entry name" value="Exonuc_VII_S"/>
</dbReference>
<dbReference type="Gene3D" id="1.10.287.1040">
    <property type="entry name" value="Exonuclease VII, small subunit"/>
    <property type="match status" value="1"/>
</dbReference>
<dbReference type="EMBL" id="AMSD01000002">
    <property type="protein sequence ID" value="EPE37366.1"/>
    <property type="molecule type" value="Genomic_DNA"/>
</dbReference>
<proteinExistence type="inferred from homology"/>
<evidence type="ECO:0000256" key="1">
    <source>
        <dbReference type="ARBA" id="ARBA00009998"/>
    </source>
</evidence>
<comment type="function">
    <text evidence="6">Bidirectionally degrades single-stranded DNA into large acid-insoluble oligonucleotides, which are then degraded further into small acid-soluble oligonucleotides.</text>
</comment>
<dbReference type="EC" id="3.1.11.6" evidence="6"/>
<dbReference type="PANTHER" id="PTHR34137:SF1">
    <property type="entry name" value="EXODEOXYRIBONUCLEASE 7 SMALL SUBUNIT"/>
    <property type="match status" value="1"/>
</dbReference>
<evidence type="ECO:0000313" key="7">
    <source>
        <dbReference type="EMBL" id="EPE37366.1"/>
    </source>
</evidence>
<dbReference type="SUPFAM" id="SSF116842">
    <property type="entry name" value="XseB-like"/>
    <property type="match status" value="1"/>
</dbReference>
<dbReference type="GO" id="GO:0009318">
    <property type="term" value="C:exodeoxyribonuclease VII complex"/>
    <property type="evidence" value="ECO:0007669"/>
    <property type="project" value="UniProtKB-UniRule"/>
</dbReference>
<sequence>MTNTIRENMSFEEMIEELNILVSQLEDGNLTLDEALKKFENGISLIRASQKKLANAEQRINILLKNDDLKLSKFDVCLEKSSDSELNHD</sequence>
<comment type="subunit">
    <text evidence="6">Heterooligomer composed of large and small subunits.</text>
</comment>
<dbReference type="GO" id="GO:0005829">
    <property type="term" value="C:cytosol"/>
    <property type="evidence" value="ECO:0007669"/>
    <property type="project" value="TreeGrafter"/>
</dbReference>
<dbReference type="NCBIfam" id="NF002140">
    <property type="entry name" value="PRK00977.1-4"/>
    <property type="match status" value="1"/>
</dbReference>
<dbReference type="AlphaFoldDB" id="S3DZK8"/>
<keyword evidence="8" id="KW-1185">Reference proteome</keyword>
<evidence type="ECO:0000256" key="4">
    <source>
        <dbReference type="ARBA" id="ARBA00022801"/>
    </source>
</evidence>
<comment type="similarity">
    <text evidence="1 6">Belongs to the XseB family.</text>
</comment>
<dbReference type="HAMAP" id="MF_00337">
    <property type="entry name" value="Exonuc_7_S"/>
    <property type="match status" value="1"/>
</dbReference>